<dbReference type="Gene3D" id="3.90.25.10">
    <property type="entry name" value="UDP-galactose 4-epimerase, domain 1"/>
    <property type="match status" value="1"/>
</dbReference>
<dbReference type="Proteomes" id="UP000197208">
    <property type="component" value="Unassembled WGS sequence"/>
</dbReference>
<dbReference type="AlphaFoldDB" id="A0A246BGY9"/>
<dbReference type="GO" id="GO:0033499">
    <property type="term" value="P:galactose catabolic process via UDP-galactose, Leloir pathway"/>
    <property type="evidence" value="ECO:0007669"/>
    <property type="project" value="TreeGrafter"/>
</dbReference>
<dbReference type="InterPro" id="IPR005886">
    <property type="entry name" value="UDP_G4E"/>
</dbReference>
<reference evidence="13 14" key="1">
    <citation type="submission" date="2017-05" db="EMBL/GenBank/DDBJ databases">
        <title>De novo genome assembly of Deniococcus indicus strain DR1.</title>
        <authorList>
            <person name="Chauhan D."/>
            <person name="Yennamalli R.M."/>
            <person name="Priyadarshini R."/>
        </authorList>
    </citation>
    <scope>NUCLEOTIDE SEQUENCE [LARGE SCALE GENOMIC DNA]</scope>
    <source>
        <strain evidence="13 14">DR1</strain>
    </source>
</reference>
<comment type="pathway">
    <text evidence="3">Carbohydrate metabolism; galactose metabolism.</text>
</comment>
<accession>A0A246BGY9</accession>
<dbReference type="OrthoDB" id="9811743at2"/>
<keyword evidence="7" id="KW-0520">NAD</keyword>
<keyword evidence="8" id="KW-0413">Isomerase</keyword>
<gene>
    <name evidence="13" type="ORF">CBQ26_15170</name>
</gene>
<evidence type="ECO:0000256" key="7">
    <source>
        <dbReference type="ARBA" id="ARBA00023027"/>
    </source>
</evidence>
<dbReference type="PANTHER" id="PTHR43725">
    <property type="entry name" value="UDP-GLUCOSE 4-EPIMERASE"/>
    <property type="match status" value="1"/>
</dbReference>
<evidence type="ECO:0000256" key="8">
    <source>
        <dbReference type="ARBA" id="ARBA00023235"/>
    </source>
</evidence>
<dbReference type="Pfam" id="PF01370">
    <property type="entry name" value="Epimerase"/>
    <property type="match status" value="1"/>
</dbReference>
<evidence type="ECO:0000256" key="3">
    <source>
        <dbReference type="ARBA" id="ARBA00004947"/>
    </source>
</evidence>
<sequence>MKILVTGGAGYIGRTVVSALLDAGHAPVVLDSLSIGPIEFIEGLIFYKGDIGDSQILDKIFYDHPDLEAVMHFAALIDVEESMRLPSLYYSENLFKAQILLNSAMAAGVNRFLFSSTAAVYKAGGSGEGLQENSPVDPLSAYAASKLMFERVLADTCQEHGAVGMALRYFNPIGADPKMRSGAYRDDPSHLLGRLTKLSTRGGGLFSIFGDDYPTRDGTPMRDFIHVWDLAQAHIAALIFMAGLRESRFEVMNVGSGAGVTVREFAQTFLEVSGAPIDVVVGRRRPGDSAGAFADTSRARLVLGWSPHLSLQQGITDSLTWEEIWRARSHKSKGAN</sequence>
<name>A0A246BGY9_9DEIO</name>
<evidence type="ECO:0000313" key="13">
    <source>
        <dbReference type="EMBL" id="OWL94493.1"/>
    </source>
</evidence>
<evidence type="ECO:0000256" key="4">
    <source>
        <dbReference type="ARBA" id="ARBA00007637"/>
    </source>
</evidence>
<dbReference type="PANTHER" id="PTHR43725:SF53">
    <property type="entry name" value="UDP-ARABINOSE 4-EPIMERASE 1"/>
    <property type="match status" value="1"/>
</dbReference>
<keyword evidence="9" id="KW-0119">Carbohydrate metabolism</keyword>
<keyword evidence="14" id="KW-1185">Reference proteome</keyword>
<dbReference type="InterPro" id="IPR036291">
    <property type="entry name" value="NAD(P)-bd_dom_sf"/>
</dbReference>
<organism evidence="13 14">
    <name type="scientific">Deinococcus indicus</name>
    <dbReference type="NCBI Taxonomy" id="223556"/>
    <lineage>
        <taxon>Bacteria</taxon>
        <taxon>Thermotogati</taxon>
        <taxon>Deinococcota</taxon>
        <taxon>Deinococci</taxon>
        <taxon>Deinococcales</taxon>
        <taxon>Deinococcaceae</taxon>
        <taxon>Deinococcus</taxon>
    </lineage>
</organism>
<evidence type="ECO:0000256" key="10">
    <source>
        <dbReference type="ARBA" id="ARBA00031367"/>
    </source>
</evidence>
<dbReference type="NCBIfam" id="TIGR01179">
    <property type="entry name" value="galE"/>
    <property type="match status" value="1"/>
</dbReference>
<dbReference type="Gene3D" id="3.40.50.720">
    <property type="entry name" value="NAD(P)-binding Rossmann-like Domain"/>
    <property type="match status" value="1"/>
</dbReference>
<comment type="catalytic activity">
    <reaction evidence="1">
        <text>UDP-alpha-D-glucose = UDP-alpha-D-galactose</text>
        <dbReference type="Rhea" id="RHEA:22168"/>
        <dbReference type="ChEBI" id="CHEBI:58885"/>
        <dbReference type="ChEBI" id="CHEBI:66914"/>
        <dbReference type="EC" id="5.1.3.2"/>
    </reaction>
</comment>
<dbReference type="SUPFAM" id="SSF51735">
    <property type="entry name" value="NAD(P)-binding Rossmann-fold domains"/>
    <property type="match status" value="1"/>
</dbReference>
<evidence type="ECO:0000256" key="6">
    <source>
        <dbReference type="ARBA" id="ARBA00018569"/>
    </source>
</evidence>
<comment type="cofactor">
    <cofactor evidence="2">
        <name>NAD(+)</name>
        <dbReference type="ChEBI" id="CHEBI:57540"/>
    </cofactor>
</comment>
<dbReference type="RefSeq" id="WP_088249485.1">
    <property type="nucleotide sequence ID" value="NZ_BNAM01000005.1"/>
</dbReference>
<dbReference type="EC" id="5.1.3.2" evidence="5"/>
<evidence type="ECO:0000313" key="14">
    <source>
        <dbReference type="Proteomes" id="UP000197208"/>
    </source>
</evidence>
<feature type="domain" description="NAD-dependent epimerase/dehydratase" evidence="12">
    <location>
        <begin position="3"/>
        <end position="244"/>
    </location>
</feature>
<comment type="similarity">
    <text evidence="4">Belongs to the NAD(P)-dependent epimerase/dehydratase family.</text>
</comment>
<dbReference type="EMBL" id="NHMK01000024">
    <property type="protein sequence ID" value="OWL94493.1"/>
    <property type="molecule type" value="Genomic_DNA"/>
</dbReference>
<proteinExistence type="inferred from homology"/>
<evidence type="ECO:0000256" key="1">
    <source>
        <dbReference type="ARBA" id="ARBA00000083"/>
    </source>
</evidence>
<dbReference type="UniPathway" id="UPA00214"/>
<evidence type="ECO:0000256" key="2">
    <source>
        <dbReference type="ARBA" id="ARBA00001911"/>
    </source>
</evidence>
<protein>
    <recommendedName>
        <fullName evidence="6">UDP-glucose 4-epimerase</fullName>
        <ecNumber evidence="5">5.1.3.2</ecNumber>
    </recommendedName>
    <alternativeName>
        <fullName evidence="11">Galactowaldenase</fullName>
    </alternativeName>
    <alternativeName>
        <fullName evidence="10">UDP-galactose 4-epimerase</fullName>
    </alternativeName>
</protein>
<evidence type="ECO:0000256" key="9">
    <source>
        <dbReference type="ARBA" id="ARBA00023277"/>
    </source>
</evidence>
<comment type="caution">
    <text evidence="13">The sequence shown here is derived from an EMBL/GenBank/DDBJ whole genome shotgun (WGS) entry which is preliminary data.</text>
</comment>
<evidence type="ECO:0000256" key="5">
    <source>
        <dbReference type="ARBA" id="ARBA00013189"/>
    </source>
</evidence>
<evidence type="ECO:0000256" key="11">
    <source>
        <dbReference type="ARBA" id="ARBA00033067"/>
    </source>
</evidence>
<dbReference type="GO" id="GO:0003978">
    <property type="term" value="F:UDP-glucose 4-epimerase activity"/>
    <property type="evidence" value="ECO:0007669"/>
    <property type="project" value="UniProtKB-EC"/>
</dbReference>
<evidence type="ECO:0000259" key="12">
    <source>
        <dbReference type="Pfam" id="PF01370"/>
    </source>
</evidence>
<dbReference type="InterPro" id="IPR001509">
    <property type="entry name" value="Epimerase_deHydtase"/>
</dbReference>